<gene>
    <name evidence="1" type="ORF">BS101_10220</name>
</gene>
<name>A0A1L5F7Y9_CLOKL</name>
<protein>
    <recommendedName>
        <fullName evidence="3">Transposase</fullName>
    </recommendedName>
</protein>
<reference evidence="1 2" key="1">
    <citation type="submission" date="2016-12" db="EMBL/GenBank/DDBJ databases">
        <title>Complete genome sequence of Clostridium kluyveri JZZ isolated from the pit mud of a Chinese flavor liquor-making factory.</title>
        <authorList>
            <person name="Wang Y."/>
        </authorList>
    </citation>
    <scope>NUCLEOTIDE SEQUENCE [LARGE SCALE GENOMIC DNA]</scope>
    <source>
        <strain evidence="1 2">JZZ</strain>
    </source>
</reference>
<evidence type="ECO:0000313" key="1">
    <source>
        <dbReference type="EMBL" id="APM39093.1"/>
    </source>
</evidence>
<evidence type="ECO:0000313" key="2">
    <source>
        <dbReference type="Proteomes" id="UP000184604"/>
    </source>
</evidence>
<accession>A0A1L5F7Y9</accession>
<evidence type="ECO:0008006" key="3">
    <source>
        <dbReference type="Google" id="ProtNLM"/>
    </source>
</evidence>
<sequence>MLNHTTLAVTVDGIPLGILLRHVWTHVPKELGKRVTKRERSTSDKESQKWLDALDSSLKDVPKHINVIACRKP</sequence>
<dbReference type="Gene3D" id="3.90.350.10">
    <property type="entry name" value="Transposase Inhibitor Protein From Tn5, Chain A, domain 1"/>
    <property type="match status" value="1"/>
</dbReference>
<dbReference type="Proteomes" id="UP000184604">
    <property type="component" value="Chromosome"/>
</dbReference>
<dbReference type="AlphaFoldDB" id="A0A1L5F7Y9"/>
<dbReference type="RefSeq" id="WP_073538731.1">
    <property type="nucleotide sequence ID" value="NZ_CP018335.1"/>
</dbReference>
<proteinExistence type="predicted"/>
<organism evidence="1 2">
    <name type="scientific">Clostridium kluyveri</name>
    <dbReference type="NCBI Taxonomy" id="1534"/>
    <lineage>
        <taxon>Bacteria</taxon>
        <taxon>Bacillati</taxon>
        <taxon>Bacillota</taxon>
        <taxon>Clostridia</taxon>
        <taxon>Eubacteriales</taxon>
        <taxon>Clostridiaceae</taxon>
        <taxon>Clostridium</taxon>
    </lineage>
</organism>
<dbReference type="OrthoDB" id="139608at2"/>
<dbReference type="EMBL" id="CP018335">
    <property type="protein sequence ID" value="APM39093.1"/>
    <property type="molecule type" value="Genomic_DNA"/>
</dbReference>